<protein>
    <recommendedName>
        <fullName evidence="2">mRNA capping enzyme adenylation domain-containing protein</fullName>
    </recommendedName>
</protein>
<reference evidence="1" key="1">
    <citation type="journal article" date="2020" name="Nature">
        <title>Giant virus diversity and host interactions through global metagenomics.</title>
        <authorList>
            <person name="Schulz F."/>
            <person name="Roux S."/>
            <person name="Paez-Espino D."/>
            <person name="Jungbluth S."/>
            <person name="Walsh D.A."/>
            <person name="Denef V.J."/>
            <person name="McMahon K.D."/>
            <person name="Konstantinidis K.T."/>
            <person name="Eloe-Fadrosh E.A."/>
            <person name="Kyrpides N.C."/>
            <person name="Woyke T."/>
        </authorList>
    </citation>
    <scope>NUCLEOTIDE SEQUENCE</scope>
    <source>
        <strain evidence="1">GVMAG-S-3300011013-78</strain>
    </source>
</reference>
<sequence>MQLSRQDKEILLRLFPNFKLSYETIIHKKVYSDLYLTIPRGKKHFAWFTLYKGKPVCFLLEKDNSQQRIVDISAILCCFNDYLCLGTIVYGTVFTLNDNRFFNIEDVIYYKNNYVGNVIFERKIHYFNLLFENIRQIGYSKEFIIFGLPIIRTSYKELIREINELQYTIEYIQHRSYKRKDYNLVERYNSRVISQEGSRAVFKVRADDINDIYDLYCYDKGEKLYGKACIPNIKSSMFMNSIFRNIKENKNLDAMEESDDEEEFENISDDKFNLNKTMYMECVYNKKFKKWQPLKESHQRKMICYSQISFLEKI</sequence>
<organism evidence="1">
    <name type="scientific">viral metagenome</name>
    <dbReference type="NCBI Taxonomy" id="1070528"/>
    <lineage>
        <taxon>unclassified sequences</taxon>
        <taxon>metagenomes</taxon>
        <taxon>organismal metagenomes</taxon>
    </lineage>
</organism>
<name>A0A6C0KG71_9ZZZZ</name>
<proteinExistence type="predicted"/>
<evidence type="ECO:0000313" key="1">
    <source>
        <dbReference type="EMBL" id="QHU16136.1"/>
    </source>
</evidence>
<dbReference type="EMBL" id="MN740876">
    <property type="protein sequence ID" value="QHU16136.1"/>
    <property type="molecule type" value="Genomic_DNA"/>
</dbReference>
<dbReference type="AlphaFoldDB" id="A0A6C0KG71"/>
<evidence type="ECO:0008006" key="2">
    <source>
        <dbReference type="Google" id="ProtNLM"/>
    </source>
</evidence>
<accession>A0A6C0KG71</accession>